<protein>
    <submittedName>
        <fullName evidence="1">Uncharacterized protein</fullName>
    </submittedName>
</protein>
<organism evidence="1">
    <name type="scientific">Timema cristinae</name>
    <name type="common">Walking stick</name>
    <dbReference type="NCBI Taxonomy" id="61476"/>
    <lineage>
        <taxon>Eukaryota</taxon>
        <taxon>Metazoa</taxon>
        <taxon>Ecdysozoa</taxon>
        <taxon>Arthropoda</taxon>
        <taxon>Hexapoda</taxon>
        <taxon>Insecta</taxon>
        <taxon>Pterygota</taxon>
        <taxon>Neoptera</taxon>
        <taxon>Polyneoptera</taxon>
        <taxon>Phasmatodea</taxon>
        <taxon>Timematodea</taxon>
        <taxon>Timematoidea</taxon>
        <taxon>Timematidae</taxon>
        <taxon>Timema</taxon>
    </lineage>
</organism>
<dbReference type="EMBL" id="OC325997">
    <property type="protein sequence ID" value="CAD7415442.1"/>
    <property type="molecule type" value="Genomic_DNA"/>
</dbReference>
<gene>
    <name evidence="1" type="ORF">TCEB3V08_LOCUS12440</name>
</gene>
<accession>A0A7R9DIN0</accession>
<proteinExistence type="predicted"/>
<name>A0A7R9DIN0_TIMCR</name>
<dbReference type="AlphaFoldDB" id="A0A7R9DIN0"/>
<reference evidence="1" key="1">
    <citation type="submission" date="2020-11" db="EMBL/GenBank/DDBJ databases">
        <authorList>
            <person name="Tran Van P."/>
        </authorList>
    </citation>
    <scope>NUCLEOTIDE SEQUENCE</scope>
</reference>
<dbReference type="SUPFAM" id="SSF50129">
    <property type="entry name" value="GroES-like"/>
    <property type="match status" value="1"/>
</dbReference>
<evidence type="ECO:0000313" key="1">
    <source>
        <dbReference type="EMBL" id="CAD7415442.1"/>
    </source>
</evidence>
<dbReference type="InterPro" id="IPR011032">
    <property type="entry name" value="GroES-like_sf"/>
</dbReference>
<sequence length="145" mass="16082">MTKAKKFILARHFDGEPKESDLKLVEEELPPIKDGVLGLAWEFICDSFVLLMESVQSHGSVHSSLNGGHEENGLIWSVPHLSCNVAILFSTILTFSVTLSMEWSTSLNPEWRHNPFGEFPYVPIDVDVITSFLGIRGKSGKDPVG</sequence>
<dbReference type="Gene3D" id="3.90.180.10">
    <property type="entry name" value="Medium-chain alcohol dehydrogenases, catalytic domain"/>
    <property type="match status" value="1"/>
</dbReference>